<feature type="compositionally biased region" description="Polar residues" evidence="4">
    <location>
        <begin position="67"/>
        <end position="77"/>
    </location>
</feature>
<evidence type="ECO:0000256" key="4">
    <source>
        <dbReference type="SAM" id="MobiDB-lite"/>
    </source>
</evidence>
<dbReference type="InterPro" id="IPR018511">
    <property type="entry name" value="Hemolysin-typ_Ca-bd_CS"/>
</dbReference>
<proteinExistence type="predicted"/>
<keyword evidence="7" id="KW-1185">Reference proteome</keyword>
<dbReference type="Gene3D" id="2.150.10.10">
    <property type="entry name" value="Serralysin-like metalloprotease, C-terminal"/>
    <property type="match status" value="1"/>
</dbReference>
<gene>
    <name evidence="6" type="ORF">HZS81_06125</name>
</gene>
<dbReference type="InterPro" id="IPR050557">
    <property type="entry name" value="RTX_toxin/Mannuronan_C5-epim"/>
</dbReference>
<dbReference type="PANTHER" id="PTHR38340:SF1">
    <property type="entry name" value="S-LAYER PROTEIN"/>
    <property type="match status" value="1"/>
</dbReference>
<keyword evidence="3" id="KW-0106">Calcium</keyword>
<accession>A0A7Z0LJW5</accession>
<dbReference type="InterPro" id="IPR001343">
    <property type="entry name" value="Hemolysn_Ca-bd"/>
</dbReference>
<dbReference type="PROSITE" id="PS00330">
    <property type="entry name" value="HEMOLYSIN_CALCIUM"/>
    <property type="match status" value="2"/>
</dbReference>
<evidence type="ECO:0000313" key="7">
    <source>
        <dbReference type="Proteomes" id="UP000586119"/>
    </source>
</evidence>
<dbReference type="PRINTS" id="PR00313">
    <property type="entry name" value="CABNDNGRPT"/>
</dbReference>
<feature type="region of interest" description="Disordered" evidence="4">
    <location>
        <begin position="128"/>
        <end position="156"/>
    </location>
</feature>
<dbReference type="GO" id="GO:0005576">
    <property type="term" value="C:extracellular region"/>
    <property type="evidence" value="ECO:0007669"/>
    <property type="project" value="UniProtKB-SubCell"/>
</dbReference>
<dbReference type="Pfam" id="PF13946">
    <property type="entry name" value="DUF4214"/>
    <property type="match status" value="1"/>
</dbReference>
<dbReference type="PANTHER" id="PTHR38340">
    <property type="entry name" value="S-LAYER PROTEIN"/>
    <property type="match status" value="1"/>
</dbReference>
<dbReference type="Pfam" id="PF00353">
    <property type="entry name" value="HemolysinCabind"/>
    <property type="match status" value="1"/>
</dbReference>
<evidence type="ECO:0000259" key="5">
    <source>
        <dbReference type="Pfam" id="PF13946"/>
    </source>
</evidence>
<dbReference type="AlphaFoldDB" id="A0A7Z0LJW5"/>
<feature type="domain" description="DUF4214" evidence="5">
    <location>
        <begin position="304"/>
        <end position="353"/>
    </location>
</feature>
<protein>
    <submittedName>
        <fullName evidence="6">DUF4214 domain-containing protein</fullName>
    </submittedName>
</protein>
<comment type="subcellular location">
    <subcellularLocation>
        <location evidence="1">Secreted</location>
    </subcellularLocation>
</comment>
<evidence type="ECO:0000313" key="6">
    <source>
        <dbReference type="EMBL" id="NYS60341.1"/>
    </source>
</evidence>
<dbReference type="InterPro" id="IPR011049">
    <property type="entry name" value="Serralysin-like_metalloprot_C"/>
</dbReference>
<organism evidence="6 7">
    <name type="scientific">Vreelandella salicampi</name>
    <dbReference type="NCBI Taxonomy" id="1449798"/>
    <lineage>
        <taxon>Bacteria</taxon>
        <taxon>Pseudomonadati</taxon>
        <taxon>Pseudomonadota</taxon>
        <taxon>Gammaproteobacteria</taxon>
        <taxon>Oceanospirillales</taxon>
        <taxon>Halomonadaceae</taxon>
        <taxon>Vreelandella</taxon>
    </lineage>
</organism>
<reference evidence="6 7" key="1">
    <citation type="journal article" date="2015" name="Int. J. Syst. Evol. Microbiol.">
        <title>Halomonas salicampi sp. nov., a halotolerant and alkalitolerant bacterium isolated from a saltern soil.</title>
        <authorList>
            <person name="Lee J.C."/>
            <person name="Kim Y.S."/>
            <person name="Yun B.S."/>
            <person name="Whang K.S."/>
        </authorList>
    </citation>
    <scope>NUCLEOTIDE SEQUENCE [LARGE SCALE GENOMIC DNA]</scope>
    <source>
        <strain evidence="6 7">BH103</strain>
    </source>
</reference>
<dbReference type="EMBL" id="JACCDF010000003">
    <property type="protein sequence ID" value="NYS60341.1"/>
    <property type="molecule type" value="Genomic_DNA"/>
</dbReference>
<sequence>MAGNYNSPEEAVQAVTAAYGNKNSLLDDAVSRILQQTDDPIVSGVSQTAGDFNSGASNSDIFIAGNASGQRGTSDNPLQVDGSGRGGQGQVLGFEADEDEGYTVDFNTVERVILGSNQDDVFTISGDENTTVEGGAGNDTITASGGDDSITGGAGNDAIEAGEGNDSIYGGAGDDVAVFAGNEADYTIEQDGAVTMVTNNETGDVNEVTNVETLTFDDGSQAVEQSSDVQALATLYNQIFSFNDARDNNGEGQADLEGLQWWSDRVEEGTSLGQVALSMINSDEAGNKLDALDLETSEGIQSAIELLYTDVLGRATTEIDEAGRDYWVAQAEQGASLEDIATSFVSSDEFDTQNVDANDWDFLL</sequence>
<dbReference type="InterPro" id="IPR025282">
    <property type="entry name" value="DUF4214"/>
</dbReference>
<feature type="region of interest" description="Disordered" evidence="4">
    <location>
        <begin position="64"/>
        <end position="90"/>
    </location>
</feature>
<dbReference type="GO" id="GO:0005509">
    <property type="term" value="F:calcium ion binding"/>
    <property type="evidence" value="ECO:0007669"/>
    <property type="project" value="InterPro"/>
</dbReference>
<evidence type="ECO:0000256" key="1">
    <source>
        <dbReference type="ARBA" id="ARBA00004613"/>
    </source>
</evidence>
<comment type="caution">
    <text evidence="6">The sequence shown here is derived from an EMBL/GenBank/DDBJ whole genome shotgun (WGS) entry which is preliminary data.</text>
</comment>
<dbReference type="SUPFAM" id="SSF51120">
    <property type="entry name" value="beta-Roll"/>
    <property type="match status" value="1"/>
</dbReference>
<evidence type="ECO:0000256" key="3">
    <source>
        <dbReference type="ARBA" id="ARBA00022837"/>
    </source>
</evidence>
<dbReference type="Proteomes" id="UP000586119">
    <property type="component" value="Unassembled WGS sequence"/>
</dbReference>
<evidence type="ECO:0000256" key="2">
    <source>
        <dbReference type="ARBA" id="ARBA00022525"/>
    </source>
</evidence>
<keyword evidence="2" id="KW-0964">Secreted</keyword>
<name>A0A7Z0LJW5_9GAMM</name>
<dbReference type="RefSeq" id="WP_179929669.1">
    <property type="nucleotide sequence ID" value="NZ_JACCDF010000003.1"/>
</dbReference>